<sequence>MARGKDTARMGKQKNKRPPSDKSESDSDSSSEAKYEPPPKMPKSGASSASLRLTNDNGEGYFQLEGNKRVSIRQFRGKVFVDIREFYEKDGKFLPGKKGISLSPTQWIKLKDLISCVDEEIKELA</sequence>
<dbReference type="Gene3D" id="2.30.31.10">
    <property type="entry name" value="Transcriptional Coactivator Pc4, Chain A"/>
    <property type="match status" value="1"/>
</dbReference>
<dbReference type="PANTHER" id="PTHR13215">
    <property type="entry name" value="RNA POLYMERASE II TRANSCRIPTIONAL COACTIVATOR"/>
    <property type="match status" value="1"/>
</dbReference>
<keyword evidence="3" id="KW-0805">Transcription regulation</keyword>
<keyword evidence="5" id="KW-0804">Transcription</keyword>
<evidence type="ECO:0000256" key="7">
    <source>
        <dbReference type="SAM" id="MobiDB-lite"/>
    </source>
</evidence>
<comment type="caution">
    <text evidence="9">The sequence shown here is derived from an EMBL/GenBank/DDBJ whole genome shotgun (WGS) entry which is preliminary data.</text>
</comment>
<dbReference type="GO" id="GO:0060261">
    <property type="term" value="P:positive regulation of transcription initiation by RNA polymerase II"/>
    <property type="evidence" value="ECO:0007669"/>
    <property type="project" value="InterPro"/>
</dbReference>
<dbReference type="InterPro" id="IPR009044">
    <property type="entry name" value="ssDNA-bd_transcriptional_reg"/>
</dbReference>
<evidence type="ECO:0000256" key="5">
    <source>
        <dbReference type="ARBA" id="ARBA00023163"/>
    </source>
</evidence>
<evidence type="ECO:0000256" key="3">
    <source>
        <dbReference type="ARBA" id="ARBA00023015"/>
    </source>
</evidence>
<comment type="similarity">
    <text evidence="2">Belongs to the transcriptional coactivator PC4 family.</text>
</comment>
<dbReference type="EMBL" id="JAHLQT010034478">
    <property type="protein sequence ID" value="KAG7158730.1"/>
    <property type="molecule type" value="Genomic_DNA"/>
</dbReference>
<dbReference type="InterPro" id="IPR003173">
    <property type="entry name" value="PC4_C"/>
</dbReference>
<evidence type="ECO:0000256" key="6">
    <source>
        <dbReference type="ARBA" id="ARBA00023242"/>
    </source>
</evidence>
<dbReference type="GO" id="GO:0003677">
    <property type="term" value="F:DNA binding"/>
    <property type="evidence" value="ECO:0007669"/>
    <property type="project" value="UniProtKB-KW"/>
</dbReference>
<feature type="domain" description="Transcriptional coactivator p15 (PC4) C-terminal" evidence="8">
    <location>
        <begin position="62"/>
        <end position="112"/>
    </location>
</feature>
<feature type="compositionally biased region" description="Basic and acidic residues" evidence="7">
    <location>
        <begin position="18"/>
        <end position="37"/>
    </location>
</feature>
<evidence type="ECO:0000313" key="9">
    <source>
        <dbReference type="EMBL" id="KAG7158730.1"/>
    </source>
</evidence>
<evidence type="ECO:0000256" key="4">
    <source>
        <dbReference type="ARBA" id="ARBA00023125"/>
    </source>
</evidence>
<keyword evidence="10" id="KW-1185">Reference proteome</keyword>
<name>A0A8J5JJC7_HOMAM</name>
<proteinExistence type="inferred from homology"/>
<evidence type="ECO:0000256" key="1">
    <source>
        <dbReference type="ARBA" id="ARBA00004123"/>
    </source>
</evidence>
<dbReference type="GO" id="GO:0003713">
    <property type="term" value="F:transcription coactivator activity"/>
    <property type="evidence" value="ECO:0007669"/>
    <property type="project" value="InterPro"/>
</dbReference>
<dbReference type="Pfam" id="PF02229">
    <property type="entry name" value="PC4"/>
    <property type="match status" value="1"/>
</dbReference>
<keyword evidence="4" id="KW-0238">DNA-binding</keyword>
<reference evidence="9" key="1">
    <citation type="journal article" date="2021" name="Sci. Adv.">
        <title>The American lobster genome reveals insights on longevity, neural, and immune adaptations.</title>
        <authorList>
            <person name="Polinski J.M."/>
            <person name="Zimin A.V."/>
            <person name="Clark K.F."/>
            <person name="Kohn A.B."/>
            <person name="Sadowski N."/>
            <person name="Timp W."/>
            <person name="Ptitsyn A."/>
            <person name="Khanna P."/>
            <person name="Romanova D.Y."/>
            <person name="Williams P."/>
            <person name="Greenwood S.J."/>
            <person name="Moroz L.L."/>
            <person name="Walt D.R."/>
            <person name="Bodnar A.G."/>
        </authorList>
    </citation>
    <scope>NUCLEOTIDE SEQUENCE</scope>
    <source>
        <strain evidence="9">GMGI-L3</strain>
    </source>
</reference>
<feature type="region of interest" description="Disordered" evidence="7">
    <location>
        <begin position="1"/>
        <end position="58"/>
    </location>
</feature>
<evidence type="ECO:0000256" key="2">
    <source>
        <dbReference type="ARBA" id="ARBA00009001"/>
    </source>
</evidence>
<keyword evidence="6" id="KW-0539">Nucleus</keyword>
<dbReference type="InterPro" id="IPR045125">
    <property type="entry name" value="Sub1/Tcp4-like"/>
</dbReference>
<comment type="subcellular location">
    <subcellularLocation>
        <location evidence="1">Nucleus</location>
    </subcellularLocation>
</comment>
<evidence type="ECO:0000259" key="8">
    <source>
        <dbReference type="Pfam" id="PF02229"/>
    </source>
</evidence>
<organism evidence="9 10">
    <name type="scientific">Homarus americanus</name>
    <name type="common">American lobster</name>
    <dbReference type="NCBI Taxonomy" id="6706"/>
    <lineage>
        <taxon>Eukaryota</taxon>
        <taxon>Metazoa</taxon>
        <taxon>Ecdysozoa</taxon>
        <taxon>Arthropoda</taxon>
        <taxon>Crustacea</taxon>
        <taxon>Multicrustacea</taxon>
        <taxon>Malacostraca</taxon>
        <taxon>Eumalacostraca</taxon>
        <taxon>Eucarida</taxon>
        <taxon>Decapoda</taxon>
        <taxon>Pleocyemata</taxon>
        <taxon>Astacidea</taxon>
        <taxon>Nephropoidea</taxon>
        <taxon>Nephropidae</taxon>
        <taxon>Homarus</taxon>
    </lineage>
</organism>
<feature type="compositionally biased region" description="Polar residues" evidence="7">
    <location>
        <begin position="45"/>
        <end position="57"/>
    </location>
</feature>
<gene>
    <name evidence="9" type="primary">SUB1-L</name>
    <name evidence="9" type="ORF">Hamer_G011400</name>
</gene>
<dbReference type="Proteomes" id="UP000747542">
    <property type="component" value="Unassembled WGS sequence"/>
</dbReference>
<dbReference type="GO" id="GO:0005634">
    <property type="term" value="C:nucleus"/>
    <property type="evidence" value="ECO:0007669"/>
    <property type="project" value="UniProtKB-SubCell"/>
</dbReference>
<dbReference type="SUPFAM" id="SSF54447">
    <property type="entry name" value="ssDNA-binding transcriptional regulator domain"/>
    <property type="match status" value="1"/>
</dbReference>
<protein>
    <submittedName>
        <fullName evidence="9">Activated RNA polymerase II transcriptional coactivator p15-like</fullName>
    </submittedName>
</protein>
<accession>A0A8J5JJC7</accession>
<evidence type="ECO:0000313" key="10">
    <source>
        <dbReference type="Proteomes" id="UP000747542"/>
    </source>
</evidence>
<dbReference type="AlphaFoldDB" id="A0A8J5JJC7"/>